<keyword evidence="2" id="KW-1185">Reference proteome</keyword>
<comment type="caution">
    <text evidence="1">The sequence shown here is derived from an EMBL/GenBank/DDBJ whole genome shotgun (WGS) entry which is preliminary data.</text>
</comment>
<dbReference type="Proteomes" id="UP000730591">
    <property type="component" value="Unassembled WGS sequence"/>
</dbReference>
<dbReference type="EMBL" id="JAATEM010000008">
    <property type="protein sequence ID" value="NJP50110.1"/>
    <property type="molecule type" value="Genomic_DNA"/>
</dbReference>
<reference evidence="1 2" key="1">
    <citation type="submission" date="2020-03" db="EMBL/GenBank/DDBJ databases">
        <title>WGS of actinomycetes isolated from Thailand.</title>
        <authorList>
            <person name="Thawai C."/>
        </authorList>
    </citation>
    <scope>NUCLEOTIDE SEQUENCE [LARGE SCALE GENOMIC DNA]</scope>
    <source>
        <strain evidence="1 2">SBST2-5</strain>
    </source>
</reference>
<evidence type="ECO:0000313" key="1">
    <source>
        <dbReference type="EMBL" id="NJP50110.1"/>
    </source>
</evidence>
<evidence type="ECO:0000313" key="2">
    <source>
        <dbReference type="Proteomes" id="UP000730591"/>
    </source>
</evidence>
<proteinExistence type="predicted"/>
<dbReference type="RefSeq" id="WP_167992617.1">
    <property type="nucleotide sequence ID" value="NZ_JAATEM010000008.1"/>
</dbReference>
<name>A0ABX1A1J8_9ACTN</name>
<sequence>MAVSRQMRKAWGSKLETLTEKAQKAREDLLVGIYQARQAGLSQADVAYSIGGVSPTGIKAKEEKGREIYERRKGGSSPS</sequence>
<organism evidence="1 2">
    <name type="scientific">Streptomyces composti</name>
    <dbReference type="NCBI Taxonomy" id="2720025"/>
    <lineage>
        <taxon>Bacteria</taxon>
        <taxon>Bacillati</taxon>
        <taxon>Actinomycetota</taxon>
        <taxon>Actinomycetes</taxon>
        <taxon>Kitasatosporales</taxon>
        <taxon>Streptomycetaceae</taxon>
        <taxon>Streptomyces</taxon>
    </lineage>
</organism>
<accession>A0ABX1A1J8</accession>
<gene>
    <name evidence="1" type="ORF">HCJ93_08500</name>
</gene>
<protein>
    <recommendedName>
        <fullName evidence="3">Transcriptional regulator</fullName>
    </recommendedName>
</protein>
<evidence type="ECO:0008006" key="3">
    <source>
        <dbReference type="Google" id="ProtNLM"/>
    </source>
</evidence>